<feature type="transmembrane region" description="Helical" evidence="5">
    <location>
        <begin position="61"/>
        <end position="83"/>
    </location>
</feature>
<protein>
    <submittedName>
        <fullName evidence="6">Uncharacterized protein</fullName>
    </submittedName>
</protein>
<name>A0AAN6I7W1_PICAN</name>
<dbReference type="Pfam" id="PF07690">
    <property type="entry name" value="MFS_1"/>
    <property type="match status" value="1"/>
</dbReference>
<gene>
    <name evidence="6" type="ORF">KL928_000004</name>
</gene>
<reference evidence="6" key="1">
    <citation type="journal article" date="2021" name="G3 (Bethesda)">
        <title>Genomic diversity, chromosomal rearrangements, and interspecies hybridization in the ogataea polymorpha species complex.</title>
        <authorList>
            <person name="Hanson S.J."/>
            <person name="Cinneide E.O."/>
            <person name="Salzberg L.I."/>
            <person name="Wolfe K.H."/>
            <person name="McGowan J."/>
            <person name="Fitzpatrick D.A."/>
            <person name="Matlin K."/>
        </authorList>
    </citation>
    <scope>NUCLEOTIDE SEQUENCE</scope>
    <source>
        <strain evidence="6">61-244</strain>
    </source>
</reference>
<feature type="transmembrane region" description="Helical" evidence="5">
    <location>
        <begin position="310"/>
        <end position="333"/>
    </location>
</feature>
<dbReference type="Proteomes" id="UP001196530">
    <property type="component" value="Unassembled WGS sequence"/>
</dbReference>
<dbReference type="GeneID" id="66124055"/>
<dbReference type="AlphaFoldDB" id="A0AAN6I7W1"/>
<dbReference type="EMBL" id="JAHLUX010000001">
    <property type="protein sequence ID" value="KAG7821529.1"/>
    <property type="molecule type" value="Genomic_DNA"/>
</dbReference>
<dbReference type="InterPro" id="IPR051617">
    <property type="entry name" value="UNC-93-like_regulator"/>
</dbReference>
<evidence type="ECO:0000256" key="2">
    <source>
        <dbReference type="ARBA" id="ARBA00022692"/>
    </source>
</evidence>
<evidence type="ECO:0000313" key="6">
    <source>
        <dbReference type="EMBL" id="KAG7821529.1"/>
    </source>
</evidence>
<dbReference type="RefSeq" id="XP_043061899.1">
    <property type="nucleotide sequence ID" value="XM_043204648.1"/>
</dbReference>
<dbReference type="GO" id="GO:0022857">
    <property type="term" value="F:transmembrane transporter activity"/>
    <property type="evidence" value="ECO:0007669"/>
    <property type="project" value="InterPro"/>
</dbReference>
<feature type="transmembrane region" description="Helical" evidence="5">
    <location>
        <begin position="116"/>
        <end position="139"/>
    </location>
</feature>
<sequence length="464" mass="51166">MPHTARKLPSSALTMTPTKQHLFRSTLTQAFLVGFLSFTQPGIYAAIANLGAGGQATTKTWNVSTVILNAMAVILGPISALFANRFGLRPTLFIGCIGHTIYSASLYYNTKTGDQAFILVASVLLGISGAAFWMSEGAIVMSYPEKSRKGLFIGIWQMLNKFGGVISGSVVFAMNHSGKKKGQVSLNTYIALFSIQCTGPFFALLLSPPEKVIRNDNTRVETNVVKDGLEQMGKRYFGLLRKKEIILLLPILVVNTWYKTWQSNFMTHNFSVRARALNVLLTALIGGVVDVAGGAFLDCQKISVSSRAKISWVFIVVFETGFYIWGFIVQRNLTHSTDALDWSTGNYYYDTYVPMQIFKIPTEFVFNWVFWVVSVQEFSSEENVYISGLIRAIESFGSMLSFLVGVTNSNDMVNLSVAASVFWAAVPSVTYLILKIIGTTHNNPESVIVQNKSGEIVETTAEIQ</sequence>
<feature type="transmembrane region" description="Helical" evidence="5">
    <location>
        <begin position="412"/>
        <end position="434"/>
    </location>
</feature>
<feature type="transmembrane region" description="Helical" evidence="5">
    <location>
        <begin position="90"/>
        <end position="110"/>
    </location>
</feature>
<comment type="subcellular location">
    <subcellularLocation>
        <location evidence="1">Membrane</location>
        <topology evidence="1">Multi-pass membrane protein</topology>
    </subcellularLocation>
</comment>
<evidence type="ECO:0000313" key="7">
    <source>
        <dbReference type="Proteomes" id="UP001196530"/>
    </source>
</evidence>
<keyword evidence="3 5" id="KW-1133">Transmembrane helix</keyword>
<evidence type="ECO:0000256" key="4">
    <source>
        <dbReference type="ARBA" id="ARBA00023136"/>
    </source>
</evidence>
<evidence type="ECO:0000256" key="1">
    <source>
        <dbReference type="ARBA" id="ARBA00004141"/>
    </source>
</evidence>
<evidence type="ECO:0000256" key="5">
    <source>
        <dbReference type="SAM" id="Phobius"/>
    </source>
</evidence>
<keyword evidence="4 5" id="KW-0472">Membrane</keyword>
<feature type="transmembrane region" description="Helical" evidence="5">
    <location>
        <begin position="186"/>
        <end position="206"/>
    </location>
</feature>
<evidence type="ECO:0000256" key="3">
    <source>
        <dbReference type="ARBA" id="ARBA00022989"/>
    </source>
</evidence>
<proteinExistence type="predicted"/>
<dbReference type="GO" id="GO:0016020">
    <property type="term" value="C:membrane"/>
    <property type="evidence" value="ECO:0007669"/>
    <property type="project" value="UniProtKB-SubCell"/>
</dbReference>
<feature type="transmembrane region" description="Helical" evidence="5">
    <location>
        <begin position="151"/>
        <end position="174"/>
    </location>
</feature>
<dbReference type="SUPFAM" id="SSF103473">
    <property type="entry name" value="MFS general substrate transporter"/>
    <property type="match status" value="1"/>
</dbReference>
<organism evidence="6 7">
    <name type="scientific">Pichia angusta</name>
    <name type="common">Yeast</name>
    <name type="synonym">Hansenula polymorpha</name>
    <dbReference type="NCBI Taxonomy" id="870730"/>
    <lineage>
        <taxon>Eukaryota</taxon>
        <taxon>Fungi</taxon>
        <taxon>Dikarya</taxon>
        <taxon>Ascomycota</taxon>
        <taxon>Saccharomycotina</taxon>
        <taxon>Pichiomycetes</taxon>
        <taxon>Pichiales</taxon>
        <taxon>Pichiaceae</taxon>
        <taxon>Ogataea</taxon>
    </lineage>
</organism>
<keyword evidence="2 5" id="KW-0812">Transmembrane</keyword>
<dbReference type="PANTHER" id="PTHR23294">
    <property type="entry name" value="ET TRANSLATION PRODUCT-RELATED"/>
    <property type="match status" value="1"/>
</dbReference>
<feature type="transmembrane region" description="Helical" evidence="5">
    <location>
        <begin position="276"/>
        <end position="298"/>
    </location>
</feature>
<dbReference type="InterPro" id="IPR036259">
    <property type="entry name" value="MFS_trans_sf"/>
</dbReference>
<comment type="caution">
    <text evidence="6">The sequence shown here is derived from an EMBL/GenBank/DDBJ whole genome shotgun (WGS) entry which is preliminary data.</text>
</comment>
<dbReference type="PANTHER" id="PTHR23294:SF59">
    <property type="entry name" value="UNC93-LIKE PROTEIN C922.05C"/>
    <property type="match status" value="1"/>
</dbReference>
<dbReference type="InterPro" id="IPR011701">
    <property type="entry name" value="MFS"/>
</dbReference>
<dbReference type="Gene3D" id="1.20.1250.20">
    <property type="entry name" value="MFS general substrate transporter like domains"/>
    <property type="match status" value="1"/>
</dbReference>
<accession>A0AAN6I7W1</accession>